<comment type="caution">
    <text evidence="3">The sequence shown here is derived from an EMBL/GenBank/DDBJ whole genome shotgun (WGS) entry which is preliminary data.</text>
</comment>
<dbReference type="RefSeq" id="WP_003134805.1">
    <property type="nucleotide sequence ID" value="NZ_AMQS01000005.1"/>
</dbReference>
<dbReference type="Pfam" id="PF14507">
    <property type="entry name" value="CppA_C"/>
    <property type="match status" value="1"/>
</dbReference>
<feature type="domain" description="CppA C-terminal" evidence="2">
    <location>
        <begin position="146"/>
        <end position="253"/>
    </location>
</feature>
<dbReference type="InterPro" id="IPR029068">
    <property type="entry name" value="Glyas_Bleomycin-R_OHBP_Dase"/>
</dbReference>
<name>K2QF67_9LACT</name>
<dbReference type="InterPro" id="IPR032703">
    <property type="entry name" value="CppA_C"/>
</dbReference>
<accession>K2QF67</accession>
<dbReference type="AlphaFoldDB" id="K2QF67"/>
<evidence type="ECO:0000259" key="1">
    <source>
        <dbReference type="Pfam" id="PF14506"/>
    </source>
</evidence>
<evidence type="ECO:0000259" key="2">
    <source>
        <dbReference type="Pfam" id="PF14507"/>
    </source>
</evidence>
<dbReference type="Gene3D" id="3.10.180.40">
    <property type="entry name" value="C3-degrading proteinase like domains"/>
    <property type="match status" value="1"/>
</dbReference>
<dbReference type="PATRIC" id="fig|1231377.3.peg.536"/>
<evidence type="ECO:0000313" key="4">
    <source>
        <dbReference type="Proteomes" id="UP000006787"/>
    </source>
</evidence>
<dbReference type="eggNOG" id="COG0346">
    <property type="taxonomic scope" value="Bacteria"/>
</dbReference>
<proteinExistence type="predicted"/>
<dbReference type="Pfam" id="PF14506">
    <property type="entry name" value="CppA_N"/>
    <property type="match status" value="1"/>
</dbReference>
<evidence type="ECO:0000313" key="3">
    <source>
        <dbReference type="EMBL" id="EKF52062.1"/>
    </source>
</evidence>
<feature type="domain" description="CppA N-terminal" evidence="1">
    <location>
        <begin position="13"/>
        <end position="131"/>
    </location>
</feature>
<dbReference type="EMBL" id="AMQS01000005">
    <property type="protein sequence ID" value="EKF52062.1"/>
    <property type="molecule type" value="Genomic_DNA"/>
</dbReference>
<dbReference type="Proteomes" id="UP000006787">
    <property type="component" value="Unassembled WGS sequence"/>
</dbReference>
<organism evidence="3 4">
    <name type="scientific">Lactococcus garvieae DCC43</name>
    <dbReference type="NCBI Taxonomy" id="1231377"/>
    <lineage>
        <taxon>Bacteria</taxon>
        <taxon>Bacillati</taxon>
        <taxon>Bacillota</taxon>
        <taxon>Bacilli</taxon>
        <taxon>Lactobacillales</taxon>
        <taxon>Streptococcaceae</taxon>
        <taxon>Lactococcus</taxon>
    </lineage>
</organism>
<dbReference type="Gene3D" id="3.10.180.10">
    <property type="entry name" value="2,3-Dihydroxybiphenyl 1,2-Dioxygenase, domain 1"/>
    <property type="match status" value="1"/>
</dbReference>
<protein>
    <submittedName>
        <fullName evidence="3">Proteinase</fullName>
    </submittedName>
</protein>
<sequence>MKEFIDNLEICLPGYRVLNREENLDFYREVLGLKVLHEENAEVFLAGHEAKEPRLILEESPGVATVQGVKKHGRTVIKAEEDEIEQLLAHNIDRVAHIYQVKDSWAFEAVSPENDVFLMVSVDDWSDLTEVSKVEVDFDEGECLGLSDFTIKEVQINIAEKSVIGEYEKILGLKAENNILKLHDLRLVFCLAEGDDLTADMDEKLDLMLLRFQVSQSFDLAQFAENLSTDKLYLDKRAKTLAIDIPHHMELWFTKQGL</sequence>
<dbReference type="SUPFAM" id="SSF54593">
    <property type="entry name" value="Glyoxalase/Bleomycin resistance protein/Dihydroxybiphenyl dioxygenase"/>
    <property type="match status" value="1"/>
</dbReference>
<dbReference type="InterPro" id="IPR032702">
    <property type="entry name" value="CppA_N"/>
</dbReference>
<reference evidence="3 4" key="1">
    <citation type="journal article" date="2012" name="J. Bacteriol.">
        <title>Genome Sequence of the Bacteriocin-Producing Strain Lactococcus garvieae DCC43.</title>
        <authorList>
            <person name="Gabrielsen C."/>
            <person name="Brede D.A."/>
            <person name="Hernandez P.E."/>
            <person name="Nes I.F."/>
            <person name="Diep D.B."/>
        </authorList>
    </citation>
    <scope>NUCLEOTIDE SEQUENCE [LARGE SCALE GENOMIC DNA]</scope>
    <source>
        <strain evidence="3 4">DCC43</strain>
    </source>
</reference>
<gene>
    <name evidence="3" type="ORF">C426_0533</name>
</gene>